<gene>
    <name evidence="8" type="ORF">PODLI_1B013507</name>
</gene>
<evidence type="ECO:0000256" key="4">
    <source>
        <dbReference type="ARBA" id="ARBA00023180"/>
    </source>
</evidence>
<evidence type="ECO:0000256" key="3">
    <source>
        <dbReference type="ARBA" id="ARBA00023136"/>
    </source>
</evidence>
<evidence type="ECO:0000256" key="6">
    <source>
        <dbReference type="SAM" id="Phobius"/>
    </source>
</evidence>
<feature type="chain" id="PRO_5041275692" evidence="7">
    <location>
        <begin position="22"/>
        <end position="284"/>
    </location>
</feature>
<feature type="signal peptide" evidence="7">
    <location>
        <begin position="1"/>
        <end position="21"/>
    </location>
</feature>
<keyword evidence="6" id="KW-0812">Transmembrane</keyword>
<dbReference type="PANTHER" id="PTHR12080:SF18">
    <property type="entry name" value="SLAM FAMILY MEMBER 9"/>
    <property type="match status" value="1"/>
</dbReference>
<accession>A0AA35PRH5</accession>
<dbReference type="InterPro" id="IPR036179">
    <property type="entry name" value="Ig-like_dom_sf"/>
</dbReference>
<reference evidence="8" key="1">
    <citation type="submission" date="2022-12" db="EMBL/GenBank/DDBJ databases">
        <authorList>
            <person name="Alioto T."/>
            <person name="Alioto T."/>
            <person name="Gomez Garrido J."/>
        </authorList>
    </citation>
    <scope>NUCLEOTIDE SEQUENCE</scope>
</reference>
<keyword evidence="3 6" id="KW-0472">Membrane</keyword>
<evidence type="ECO:0000256" key="1">
    <source>
        <dbReference type="ARBA" id="ARBA00004370"/>
    </source>
</evidence>
<evidence type="ECO:0000256" key="2">
    <source>
        <dbReference type="ARBA" id="ARBA00022729"/>
    </source>
</evidence>
<dbReference type="GO" id="GO:0016020">
    <property type="term" value="C:membrane"/>
    <property type="evidence" value="ECO:0007669"/>
    <property type="project" value="UniProtKB-SubCell"/>
</dbReference>
<evidence type="ECO:0000256" key="7">
    <source>
        <dbReference type="SAM" id="SignalP"/>
    </source>
</evidence>
<sequence>MQTHGGWLWIVLLFPLTAHQAEESEHPSKDGQTKHLQAEFVNATQQQNESFTLWPTYNRTDPSNGVLGIITTLPDPTVKSETEYQGRRLLKPAITIHSVNGTCNVTLNCVVTGGEGEDVTYAWSTSEMGTVLSEEPSLHITQKPPDQTWDYTCTVRNKQSQNFSTVSLRDHCHDPSTLNQGASTFLYAKYLIPLLLVLVLLLILFLMYRRKRGRGSHSRTVSIIESSDSDFPTAEEATQLNPEAFKPVSEEPLEMVQVPTINDNEEASSAQGHQPDVQAKCGLP</sequence>
<evidence type="ECO:0000313" key="9">
    <source>
        <dbReference type="Proteomes" id="UP001178461"/>
    </source>
</evidence>
<dbReference type="PANTHER" id="PTHR12080">
    <property type="entry name" value="SIGNALING LYMPHOCYTIC ACTIVATION MOLECULE"/>
    <property type="match status" value="1"/>
</dbReference>
<feature type="region of interest" description="Disordered" evidence="5">
    <location>
        <begin position="231"/>
        <end position="284"/>
    </location>
</feature>
<dbReference type="Proteomes" id="UP001178461">
    <property type="component" value="Chromosome 16"/>
</dbReference>
<name>A0AA35PRH5_9SAUR</name>
<keyword evidence="9" id="KW-1185">Reference proteome</keyword>
<feature type="compositionally biased region" description="Polar residues" evidence="5">
    <location>
        <begin position="231"/>
        <end position="241"/>
    </location>
</feature>
<dbReference type="InterPro" id="IPR015631">
    <property type="entry name" value="CD2/SLAM_rcpt"/>
</dbReference>
<dbReference type="SUPFAM" id="SSF48726">
    <property type="entry name" value="Immunoglobulin"/>
    <property type="match status" value="1"/>
</dbReference>
<proteinExistence type="predicted"/>
<dbReference type="AlphaFoldDB" id="A0AA35PRH5"/>
<feature type="compositionally biased region" description="Polar residues" evidence="5">
    <location>
        <begin position="259"/>
        <end position="272"/>
    </location>
</feature>
<dbReference type="InterPro" id="IPR013783">
    <property type="entry name" value="Ig-like_fold"/>
</dbReference>
<keyword evidence="4" id="KW-0325">Glycoprotein</keyword>
<dbReference type="EMBL" id="OX395143">
    <property type="protein sequence ID" value="CAI5797769.1"/>
    <property type="molecule type" value="Genomic_DNA"/>
</dbReference>
<dbReference type="Gene3D" id="2.60.40.10">
    <property type="entry name" value="Immunoglobulins"/>
    <property type="match status" value="1"/>
</dbReference>
<organism evidence="8 9">
    <name type="scientific">Podarcis lilfordi</name>
    <name type="common">Lilford's wall lizard</name>
    <dbReference type="NCBI Taxonomy" id="74358"/>
    <lineage>
        <taxon>Eukaryota</taxon>
        <taxon>Metazoa</taxon>
        <taxon>Chordata</taxon>
        <taxon>Craniata</taxon>
        <taxon>Vertebrata</taxon>
        <taxon>Euteleostomi</taxon>
        <taxon>Lepidosauria</taxon>
        <taxon>Squamata</taxon>
        <taxon>Bifurcata</taxon>
        <taxon>Unidentata</taxon>
        <taxon>Episquamata</taxon>
        <taxon>Laterata</taxon>
        <taxon>Lacertibaenia</taxon>
        <taxon>Lacertidae</taxon>
        <taxon>Podarcis</taxon>
    </lineage>
</organism>
<evidence type="ECO:0000256" key="5">
    <source>
        <dbReference type="SAM" id="MobiDB-lite"/>
    </source>
</evidence>
<keyword evidence="6" id="KW-1133">Transmembrane helix</keyword>
<feature type="transmembrane region" description="Helical" evidence="6">
    <location>
        <begin position="190"/>
        <end position="208"/>
    </location>
</feature>
<evidence type="ECO:0000313" key="8">
    <source>
        <dbReference type="EMBL" id="CAI5797769.1"/>
    </source>
</evidence>
<comment type="subcellular location">
    <subcellularLocation>
        <location evidence="1">Membrane</location>
    </subcellularLocation>
</comment>
<protein>
    <submittedName>
        <fullName evidence="8">SLAM family member 5-like</fullName>
    </submittedName>
</protein>
<keyword evidence="2 7" id="KW-0732">Signal</keyword>